<feature type="non-terminal residue" evidence="1">
    <location>
        <position position="323"/>
    </location>
</feature>
<dbReference type="Proteomes" id="UP000325081">
    <property type="component" value="Unassembled WGS sequence"/>
</dbReference>
<evidence type="ECO:0000313" key="2">
    <source>
        <dbReference type="Proteomes" id="UP000325081"/>
    </source>
</evidence>
<evidence type="ECO:0000313" key="1">
    <source>
        <dbReference type="EMBL" id="GER56361.1"/>
    </source>
</evidence>
<protein>
    <submittedName>
        <fullName evidence="1">Calcium-dependent phosphotriesterase superfamily protein</fullName>
    </submittedName>
</protein>
<organism evidence="1 2">
    <name type="scientific">Striga asiatica</name>
    <name type="common">Asiatic witchweed</name>
    <name type="synonym">Buchnera asiatica</name>
    <dbReference type="NCBI Taxonomy" id="4170"/>
    <lineage>
        <taxon>Eukaryota</taxon>
        <taxon>Viridiplantae</taxon>
        <taxon>Streptophyta</taxon>
        <taxon>Embryophyta</taxon>
        <taxon>Tracheophyta</taxon>
        <taxon>Spermatophyta</taxon>
        <taxon>Magnoliopsida</taxon>
        <taxon>eudicotyledons</taxon>
        <taxon>Gunneridae</taxon>
        <taxon>Pentapetalae</taxon>
        <taxon>asterids</taxon>
        <taxon>lamiids</taxon>
        <taxon>Lamiales</taxon>
        <taxon>Orobanchaceae</taxon>
        <taxon>Buchnereae</taxon>
        <taxon>Striga</taxon>
    </lineage>
</organism>
<sequence>KRAIYSPHASIKPSHAPDPLNVRSRFLDQLPELVRHLIALVLLHPYLLAQLFDPNPKPLPTKNNLFYSSRHFFPVKLPVLAPPDLHTDPRLHRHPAVERLVVLQRDPQNRNPPTLGCASISVCGAHSQRIIPRPLVVARAVLHPDGRSNDPYEVDPRQLEPSRQLANLVPREVAFAPKRDVESRVRCFLVEPLDDGFGFRDVIGVRDERARAHDFLLEKGREIVDVLALDRSAHAKHELVLDCQGRVLGEFFGVLDRGLQLVVLEAYGGVEWEIVELPVRVVVVVERESGRAGREEIDGGNVFRRGELCRPRLKQVEDEQVGV</sequence>
<feature type="non-terminal residue" evidence="1">
    <location>
        <position position="1"/>
    </location>
</feature>
<proteinExistence type="predicted"/>
<keyword evidence="2" id="KW-1185">Reference proteome</keyword>
<comment type="caution">
    <text evidence="1">The sequence shown here is derived from an EMBL/GenBank/DDBJ whole genome shotgun (WGS) entry which is preliminary data.</text>
</comment>
<dbReference type="AlphaFoldDB" id="A0A5A7RGU0"/>
<accession>A0A5A7RGU0</accession>
<reference evidence="2" key="1">
    <citation type="journal article" date="2019" name="Curr. Biol.">
        <title>Genome Sequence of Striga asiatica Provides Insight into the Evolution of Plant Parasitism.</title>
        <authorList>
            <person name="Yoshida S."/>
            <person name="Kim S."/>
            <person name="Wafula E.K."/>
            <person name="Tanskanen J."/>
            <person name="Kim Y.M."/>
            <person name="Honaas L."/>
            <person name="Yang Z."/>
            <person name="Spallek T."/>
            <person name="Conn C.E."/>
            <person name="Ichihashi Y."/>
            <person name="Cheong K."/>
            <person name="Cui S."/>
            <person name="Der J.P."/>
            <person name="Gundlach H."/>
            <person name="Jiao Y."/>
            <person name="Hori C."/>
            <person name="Ishida J.K."/>
            <person name="Kasahara H."/>
            <person name="Kiba T."/>
            <person name="Kim M.S."/>
            <person name="Koo N."/>
            <person name="Laohavisit A."/>
            <person name="Lee Y.H."/>
            <person name="Lumba S."/>
            <person name="McCourt P."/>
            <person name="Mortimer J.C."/>
            <person name="Mutuku J.M."/>
            <person name="Nomura T."/>
            <person name="Sasaki-Sekimoto Y."/>
            <person name="Seto Y."/>
            <person name="Wang Y."/>
            <person name="Wakatake T."/>
            <person name="Sakakibara H."/>
            <person name="Demura T."/>
            <person name="Yamaguchi S."/>
            <person name="Yoneyama K."/>
            <person name="Manabe R.I."/>
            <person name="Nelson D.C."/>
            <person name="Schulman A.H."/>
            <person name="Timko M.P."/>
            <person name="dePamphilis C.W."/>
            <person name="Choi D."/>
            <person name="Shirasu K."/>
        </authorList>
    </citation>
    <scope>NUCLEOTIDE SEQUENCE [LARGE SCALE GENOMIC DNA]</scope>
    <source>
        <strain evidence="2">cv. UVA1</strain>
    </source>
</reference>
<dbReference type="EMBL" id="BKCP01012625">
    <property type="protein sequence ID" value="GER56361.1"/>
    <property type="molecule type" value="Genomic_DNA"/>
</dbReference>
<gene>
    <name evidence="1" type="ORF">STAS_34098</name>
</gene>
<name>A0A5A7RGU0_STRAF</name>